<dbReference type="PANTHER" id="PTHR44846:SF1">
    <property type="entry name" value="MANNOSYL-D-GLYCERATE TRANSPORT_METABOLISM SYSTEM REPRESSOR MNGR-RELATED"/>
    <property type="match status" value="1"/>
</dbReference>
<dbReference type="InterPro" id="IPR000524">
    <property type="entry name" value="Tscrpt_reg_HTH_GntR"/>
</dbReference>
<dbReference type="SMART" id="SM00345">
    <property type="entry name" value="HTH_GNTR"/>
    <property type="match status" value="1"/>
</dbReference>
<comment type="caution">
    <text evidence="5">The sequence shown here is derived from an EMBL/GenBank/DDBJ whole genome shotgun (WGS) entry which is preliminary data.</text>
</comment>
<dbReference type="AlphaFoldDB" id="A0A5B0E0G7"/>
<dbReference type="InterPro" id="IPR036388">
    <property type="entry name" value="WH-like_DNA-bd_sf"/>
</dbReference>
<dbReference type="Pfam" id="PF00392">
    <property type="entry name" value="GntR"/>
    <property type="match status" value="1"/>
</dbReference>
<gene>
    <name evidence="5" type="ORF">FPY71_05605</name>
</gene>
<dbReference type="SUPFAM" id="SSF46785">
    <property type="entry name" value="Winged helix' DNA-binding domain"/>
    <property type="match status" value="1"/>
</dbReference>
<dbReference type="Proteomes" id="UP000324738">
    <property type="component" value="Unassembled WGS sequence"/>
</dbReference>
<reference evidence="5 6" key="1">
    <citation type="submission" date="2019-08" db="EMBL/GenBank/DDBJ databases">
        <title>Aureimonas fodiniaquatilis sp. nov., isolated from a coal mine wastewater.</title>
        <authorList>
            <person name="Kim W."/>
        </authorList>
    </citation>
    <scope>NUCLEOTIDE SEQUENCE [LARGE SCALE GENOMIC DNA]</scope>
    <source>
        <strain evidence="5 6">CAU 1482</strain>
    </source>
</reference>
<keyword evidence="3" id="KW-0804">Transcription</keyword>
<dbReference type="EMBL" id="VTWH01000001">
    <property type="protein sequence ID" value="KAA0972557.1"/>
    <property type="molecule type" value="Genomic_DNA"/>
</dbReference>
<dbReference type="CDD" id="cd07377">
    <property type="entry name" value="WHTH_GntR"/>
    <property type="match status" value="1"/>
</dbReference>
<evidence type="ECO:0000256" key="3">
    <source>
        <dbReference type="ARBA" id="ARBA00023163"/>
    </source>
</evidence>
<evidence type="ECO:0000313" key="6">
    <source>
        <dbReference type="Proteomes" id="UP000324738"/>
    </source>
</evidence>
<accession>A0A5B0E0G7</accession>
<proteinExistence type="predicted"/>
<dbReference type="PROSITE" id="PS50949">
    <property type="entry name" value="HTH_GNTR"/>
    <property type="match status" value="1"/>
</dbReference>
<sequence length="239" mass="26271">MPAIKQFNIRPLYQQVADEFITRIVSRQWAPGQIIENESDIARSLGISIGTVRKAFDVLAEYALLERQQGRGTIVADLSSESMQSRFSNILDETGEKAVLSTEVENAELQKARPEVSTALGLTDKSTVLRFERNRKFKGRLVLKETVFIPCDASRKSMPQDKLRSLAEGGWAANGLATRKSERITPALASADDAAALGISQGAPVLHLERVIHSYENVALELCYSVCNLGDDLSYGVES</sequence>
<dbReference type="GO" id="GO:0003700">
    <property type="term" value="F:DNA-binding transcription factor activity"/>
    <property type="evidence" value="ECO:0007669"/>
    <property type="project" value="InterPro"/>
</dbReference>
<keyword evidence="2" id="KW-0238">DNA-binding</keyword>
<dbReference type="InterPro" id="IPR028978">
    <property type="entry name" value="Chorismate_lyase_/UTRA_dom_sf"/>
</dbReference>
<dbReference type="Pfam" id="PF07702">
    <property type="entry name" value="UTRA"/>
    <property type="match status" value="1"/>
</dbReference>
<organism evidence="5 6">
    <name type="scientific">Aureimonas fodinaquatilis</name>
    <dbReference type="NCBI Taxonomy" id="2565783"/>
    <lineage>
        <taxon>Bacteria</taxon>
        <taxon>Pseudomonadati</taxon>
        <taxon>Pseudomonadota</taxon>
        <taxon>Alphaproteobacteria</taxon>
        <taxon>Hyphomicrobiales</taxon>
        <taxon>Aurantimonadaceae</taxon>
        <taxon>Aureimonas</taxon>
    </lineage>
</organism>
<dbReference type="Gene3D" id="1.10.10.10">
    <property type="entry name" value="Winged helix-like DNA-binding domain superfamily/Winged helix DNA-binding domain"/>
    <property type="match status" value="1"/>
</dbReference>
<keyword evidence="1" id="KW-0805">Transcription regulation</keyword>
<dbReference type="GO" id="GO:0045892">
    <property type="term" value="P:negative regulation of DNA-templated transcription"/>
    <property type="evidence" value="ECO:0007669"/>
    <property type="project" value="TreeGrafter"/>
</dbReference>
<name>A0A5B0E0G7_9HYPH</name>
<evidence type="ECO:0000313" key="5">
    <source>
        <dbReference type="EMBL" id="KAA0972557.1"/>
    </source>
</evidence>
<evidence type="ECO:0000256" key="2">
    <source>
        <dbReference type="ARBA" id="ARBA00023125"/>
    </source>
</evidence>
<dbReference type="OrthoDB" id="7173258at2"/>
<dbReference type="SMART" id="SM00866">
    <property type="entry name" value="UTRA"/>
    <property type="match status" value="1"/>
</dbReference>
<dbReference type="GO" id="GO:0003677">
    <property type="term" value="F:DNA binding"/>
    <property type="evidence" value="ECO:0007669"/>
    <property type="project" value="UniProtKB-KW"/>
</dbReference>
<dbReference type="RefSeq" id="WP_149298378.1">
    <property type="nucleotide sequence ID" value="NZ_VTWH01000001.1"/>
</dbReference>
<dbReference type="SUPFAM" id="SSF64288">
    <property type="entry name" value="Chorismate lyase-like"/>
    <property type="match status" value="1"/>
</dbReference>
<feature type="domain" description="HTH gntR-type" evidence="4">
    <location>
        <begin position="10"/>
        <end position="78"/>
    </location>
</feature>
<keyword evidence="6" id="KW-1185">Reference proteome</keyword>
<dbReference type="InterPro" id="IPR011663">
    <property type="entry name" value="UTRA"/>
</dbReference>
<dbReference type="InterPro" id="IPR050679">
    <property type="entry name" value="Bact_HTH_transcr_reg"/>
</dbReference>
<dbReference type="InterPro" id="IPR036390">
    <property type="entry name" value="WH_DNA-bd_sf"/>
</dbReference>
<evidence type="ECO:0000256" key="1">
    <source>
        <dbReference type="ARBA" id="ARBA00023015"/>
    </source>
</evidence>
<protein>
    <submittedName>
        <fullName evidence="5">GntR family transcriptional regulator</fullName>
    </submittedName>
</protein>
<dbReference type="PANTHER" id="PTHR44846">
    <property type="entry name" value="MANNOSYL-D-GLYCERATE TRANSPORT/METABOLISM SYSTEM REPRESSOR MNGR-RELATED"/>
    <property type="match status" value="1"/>
</dbReference>
<evidence type="ECO:0000259" key="4">
    <source>
        <dbReference type="PROSITE" id="PS50949"/>
    </source>
</evidence>
<dbReference type="Gene3D" id="3.40.1410.10">
    <property type="entry name" value="Chorismate lyase-like"/>
    <property type="match status" value="1"/>
</dbReference>